<dbReference type="Gene3D" id="3.40.630.30">
    <property type="match status" value="1"/>
</dbReference>
<reference evidence="6 7" key="1">
    <citation type="journal article" date="2020" name="Front. Microbiol.">
        <title>Single-cell genomics of novel Actinobacteria with the Wood-Ljungdahl pathway discovered in a serpentinizing system.</title>
        <authorList>
            <person name="Merino N."/>
            <person name="Kawai M."/>
            <person name="Boyd E.S."/>
            <person name="Colman D.R."/>
            <person name="McGlynn S.E."/>
            <person name="Nealson K.H."/>
            <person name="Kurokawa K."/>
            <person name="Hongoh Y."/>
        </authorList>
    </citation>
    <scope>NUCLEOTIDE SEQUENCE [LARGE SCALE GENOMIC DNA]</scope>
    <source>
        <strain evidence="2 8">S09_30</strain>
        <strain evidence="3 9">S34</strain>
        <strain evidence="4 6">S44</strain>
        <strain evidence="5 7">S47</strain>
    </source>
</reference>
<dbReference type="InterPro" id="IPR000182">
    <property type="entry name" value="GNAT_dom"/>
</dbReference>
<dbReference type="RefSeq" id="WP_176231150.1">
    <property type="nucleotide sequence ID" value="NZ_BLRZ01000007.1"/>
</dbReference>
<evidence type="ECO:0000313" key="3">
    <source>
        <dbReference type="EMBL" id="GFP29355.1"/>
    </source>
</evidence>
<dbReference type="Proteomes" id="UP000588083">
    <property type="component" value="Unassembled WGS sequence"/>
</dbReference>
<dbReference type="AlphaFoldDB" id="A0A6V8NUM7"/>
<feature type="domain" description="N-acetyltransferase" evidence="1">
    <location>
        <begin position="4"/>
        <end position="177"/>
    </location>
</feature>
<protein>
    <recommendedName>
        <fullName evidence="1">N-acetyltransferase domain-containing protein</fullName>
    </recommendedName>
</protein>
<name>A0A6V8NUM7_9ACTN</name>
<evidence type="ECO:0000313" key="9">
    <source>
        <dbReference type="Proteomes" id="UP000588083"/>
    </source>
</evidence>
<evidence type="ECO:0000313" key="7">
    <source>
        <dbReference type="Proteomes" id="UP000569018"/>
    </source>
</evidence>
<dbReference type="Proteomes" id="UP000561271">
    <property type="component" value="Unassembled WGS sequence"/>
</dbReference>
<dbReference type="EMBL" id="BLRW01000037">
    <property type="protein sequence ID" value="GFP22971.1"/>
    <property type="molecule type" value="Genomic_DNA"/>
</dbReference>
<evidence type="ECO:0000259" key="1">
    <source>
        <dbReference type="PROSITE" id="PS51186"/>
    </source>
</evidence>
<sequence length="207" mass="23471">MVERRLLDITLERLKDIPLPCRECAHWEMHSDSIDYVPREEERIQKEKWYSWGLARGEAGGKLFYYGNQGIAYAQFGRPPLFPRLSSYGVGGLVGPDAIFLSCLFVAEGFRGRGFGTLLLRSILKDLYKSKAKAIETIPTGGPFPAKPSDLVGFFLRNGFHIKEDDPQHPLLRLDFKSLVRVQDGLQGFLDRIKMSLHYGTRAPVAR</sequence>
<dbReference type="PROSITE" id="PS51186">
    <property type="entry name" value="GNAT"/>
    <property type="match status" value="1"/>
</dbReference>
<dbReference type="SUPFAM" id="SSF55729">
    <property type="entry name" value="Acyl-CoA N-acyltransferases (Nat)"/>
    <property type="match status" value="1"/>
</dbReference>
<dbReference type="Proteomes" id="UP000585609">
    <property type="component" value="Unassembled WGS sequence"/>
</dbReference>
<evidence type="ECO:0000313" key="2">
    <source>
        <dbReference type="EMBL" id="GFP22971.1"/>
    </source>
</evidence>
<dbReference type="Proteomes" id="UP000569018">
    <property type="component" value="Unassembled WGS sequence"/>
</dbReference>
<organism evidence="2 8">
    <name type="scientific">Candidatus Hakubella thermalkaliphila</name>
    <dbReference type="NCBI Taxonomy" id="2754717"/>
    <lineage>
        <taxon>Bacteria</taxon>
        <taxon>Bacillati</taxon>
        <taxon>Actinomycetota</taxon>
        <taxon>Actinomycetota incertae sedis</taxon>
        <taxon>Candidatus Hakubellales</taxon>
        <taxon>Candidatus Hakubellaceae</taxon>
        <taxon>Candidatus Hakubella</taxon>
    </lineage>
</organism>
<evidence type="ECO:0000313" key="4">
    <source>
        <dbReference type="EMBL" id="GFP36853.1"/>
    </source>
</evidence>
<keyword evidence="9" id="KW-1185">Reference proteome</keyword>
<dbReference type="CDD" id="cd04301">
    <property type="entry name" value="NAT_SF"/>
    <property type="match status" value="1"/>
</dbReference>
<dbReference type="EMBL" id="BLSD01000094">
    <property type="protein sequence ID" value="GFP39818.1"/>
    <property type="molecule type" value="Genomic_DNA"/>
</dbReference>
<dbReference type="Pfam" id="PF00583">
    <property type="entry name" value="Acetyltransf_1"/>
    <property type="match status" value="1"/>
</dbReference>
<gene>
    <name evidence="2" type="ORF">HKBW3S09_00438</name>
    <name evidence="3" type="ORF">HKBW3S34_00275</name>
    <name evidence="4" type="ORF">HKBW3S44_00534</name>
    <name evidence="5" type="ORF">HKBW3S47_01515</name>
</gene>
<dbReference type="EMBL" id="BLSC01000026">
    <property type="protein sequence ID" value="GFP36853.1"/>
    <property type="molecule type" value="Genomic_DNA"/>
</dbReference>
<proteinExistence type="predicted"/>
<evidence type="ECO:0000313" key="6">
    <source>
        <dbReference type="Proteomes" id="UP000561271"/>
    </source>
</evidence>
<dbReference type="GO" id="GO:0016747">
    <property type="term" value="F:acyltransferase activity, transferring groups other than amino-acyl groups"/>
    <property type="evidence" value="ECO:0007669"/>
    <property type="project" value="InterPro"/>
</dbReference>
<accession>A0A6V8NUM7</accession>
<dbReference type="InterPro" id="IPR016181">
    <property type="entry name" value="Acyl_CoA_acyltransferase"/>
</dbReference>
<dbReference type="EMBL" id="BLRZ01000007">
    <property type="protein sequence ID" value="GFP29355.1"/>
    <property type="molecule type" value="Genomic_DNA"/>
</dbReference>
<evidence type="ECO:0000313" key="8">
    <source>
        <dbReference type="Proteomes" id="UP000585609"/>
    </source>
</evidence>
<comment type="caution">
    <text evidence="2">The sequence shown here is derived from an EMBL/GenBank/DDBJ whole genome shotgun (WGS) entry which is preliminary data.</text>
</comment>
<evidence type="ECO:0000313" key="5">
    <source>
        <dbReference type="EMBL" id="GFP39818.1"/>
    </source>
</evidence>